<evidence type="ECO:0000313" key="2">
    <source>
        <dbReference type="EMBL" id="GAA4482950.1"/>
    </source>
</evidence>
<dbReference type="EMBL" id="BAABGP010000008">
    <property type="protein sequence ID" value="GAA4482950.1"/>
    <property type="molecule type" value="Genomic_DNA"/>
</dbReference>
<sequence>MRTQDLVIGAFDAVIHAIPAGIDLIERDQLRRGPQRPSFGEQTRESGLSGSAATVDQDDRVRCLHGADSRRDPHDRLFERSRERVITS</sequence>
<gene>
    <name evidence="2" type="ORF">GCM10023171_13750</name>
</gene>
<feature type="region of interest" description="Disordered" evidence="1">
    <location>
        <begin position="28"/>
        <end position="88"/>
    </location>
</feature>
<organism evidence="2 3">
    <name type="scientific">Microbacterium panaciterrae</name>
    <dbReference type="NCBI Taxonomy" id="985759"/>
    <lineage>
        <taxon>Bacteria</taxon>
        <taxon>Bacillati</taxon>
        <taxon>Actinomycetota</taxon>
        <taxon>Actinomycetes</taxon>
        <taxon>Micrococcales</taxon>
        <taxon>Microbacteriaceae</taxon>
        <taxon>Microbacterium</taxon>
    </lineage>
</organism>
<evidence type="ECO:0000256" key="1">
    <source>
        <dbReference type="SAM" id="MobiDB-lite"/>
    </source>
</evidence>
<feature type="compositionally biased region" description="Basic and acidic residues" evidence="1">
    <location>
        <begin position="57"/>
        <end position="88"/>
    </location>
</feature>
<dbReference type="Proteomes" id="UP001500731">
    <property type="component" value="Unassembled WGS sequence"/>
</dbReference>
<evidence type="ECO:0000313" key="3">
    <source>
        <dbReference type="Proteomes" id="UP001500731"/>
    </source>
</evidence>
<reference evidence="3" key="1">
    <citation type="journal article" date="2019" name="Int. J. Syst. Evol. Microbiol.">
        <title>The Global Catalogue of Microorganisms (GCM) 10K type strain sequencing project: providing services to taxonomists for standard genome sequencing and annotation.</title>
        <authorList>
            <consortium name="The Broad Institute Genomics Platform"/>
            <consortium name="The Broad Institute Genome Sequencing Center for Infectious Disease"/>
            <person name="Wu L."/>
            <person name="Ma J."/>
        </authorList>
    </citation>
    <scope>NUCLEOTIDE SEQUENCE [LARGE SCALE GENOMIC DNA]</scope>
    <source>
        <strain evidence="3">JCM 17839</strain>
    </source>
</reference>
<comment type="caution">
    <text evidence="2">The sequence shown here is derived from an EMBL/GenBank/DDBJ whole genome shotgun (WGS) entry which is preliminary data.</text>
</comment>
<feature type="compositionally biased region" description="Polar residues" evidence="1">
    <location>
        <begin position="45"/>
        <end position="54"/>
    </location>
</feature>
<proteinExistence type="predicted"/>
<keyword evidence="3" id="KW-1185">Reference proteome</keyword>
<name>A0ABP8PAB6_9MICO</name>
<protein>
    <submittedName>
        <fullName evidence="2">Uncharacterized protein</fullName>
    </submittedName>
</protein>
<accession>A0ABP8PAB6</accession>